<name>A0ABT8C3A7_9BACT</name>
<dbReference type="CDD" id="cd05254">
    <property type="entry name" value="dTDP_HR_like_SDR_e"/>
    <property type="match status" value="1"/>
</dbReference>
<dbReference type="EMBL" id="JAUFQS010000003">
    <property type="protein sequence ID" value="MDN3686517.1"/>
    <property type="molecule type" value="Genomic_DNA"/>
</dbReference>
<dbReference type="RefSeq" id="WP_205602050.1">
    <property type="nucleotide sequence ID" value="NZ_JAUFQS010000003.1"/>
</dbReference>
<evidence type="ECO:0000313" key="8">
    <source>
        <dbReference type="EMBL" id="MDN3686517.1"/>
    </source>
</evidence>
<proteinExistence type="inferred from homology"/>
<dbReference type="SUPFAM" id="SSF51735">
    <property type="entry name" value="NAD(P)-binding Rossmann-fold domains"/>
    <property type="match status" value="1"/>
</dbReference>
<dbReference type="InterPro" id="IPR005913">
    <property type="entry name" value="dTDP_dehydrorham_reduct"/>
</dbReference>
<gene>
    <name evidence="8" type="ORF">QWZ15_01640</name>
</gene>
<evidence type="ECO:0000256" key="4">
    <source>
        <dbReference type="ARBA" id="ARBA00017099"/>
    </source>
</evidence>
<comment type="function">
    <text evidence="6">Catalyzes the reduction of dTDP-6-deoxy-L-lyxo-4-hexulose to yield dTDP-L-rhamnose.</text>
</comment>
<dbReference type="Gene3D" id="3.40.50.720">
    <property type="entry name" value="NAD(P)-binding Rossmann-like Domain"/>
    <property type="match status" value="1"/>
</dbReference>
<keyword evidence="9" id="KW-1185">Reference proteome</keyword>
<keyword evidence="6" id="KW-0521">NADP</keyword>
<dbReference type="PANTHER" id="PTHR10491:SF4">
    <property type="entry name" value="METHIONINE ADENOSYLTRANSFERASE 2 SUBUNIT BETA"/>
    <property type="match status" value="1"/>
</dbReference>
<evidence type="ECO:0000259" key="7">
    <source>
        <dbReference type="Pfam" id="PF04321"/>
    </source>
</evidence>
<dbReference type="InterPro" id="IPR029903">
    <property type="entry name" value="RmlD-like-bd"/>
</dbReference>
<dbReference type="InterPro" id="IPR036291">
    <property type="entry name" value="NAD(P)-bd_dom_sf"/>
</dbReference>
<sequence>MKKVLILGSTGMLGHQVYYKFNSLNKFEIFDISFRRQLRKESIICDITKLDELEKLLVKIDPDYIINCVGILIKGSSEDPANAIFINAYFPHWLASTAALVHAKLIHISTDCVFSGKSGGYQETDYRDADDVYGRSKALGEINDSTNLTLRTSIVGPELKANGEGLFHWFMNQQNTINGFKKSYWGGVTTVELSNVIAFCLDQESVGLINISNGEKISKYDLLNIFKEIFNKKIDINSVDGKEIDKSLISNRNDFKYSVPSYFQMIFEMKKFMEENRNLYQTIYNY</sequence>
<dbReference type="EC" id="1.1.1.133" evidence="3 6"/>
<organism evidence="8 9">
    <name type="scientific">Cyclobacterium jeungdonense</name>
    <dbReference type="NCBI Taxonomy" id="708087"/>
    <lineage>
        <taxon>Bacteria</taxon>
        <taxon>Pseudomonadati</taxon>
        <taxon>Bacteroidota</taxon>
        <taxon>Cytophagia</taxon>
        <taxon>Cytophagales</taxon>
        <taxon>Cyclobacteriaceae</taxon>
        <taxon>Cyclobacterium</taxon>
    </lineage>
</organism>
<reference evidence="9" key="1">
    <citation type="journal article" date="2019" name="Int. J. Syst. Evol. Microbiol.">
        <title>The Global Catalogue of Microorganisms (GCM) 10K type strain sequencing project: providing services to taxonomists for standard genome sequencing and annotation.</title>
        <authorList>
            <consortium name="The Broad Institute Genomics Platform"/>
            <consortium name="The Broad Institute Genome Sequencing Center for Infectious Disease"/>
            <person name="Wu L."/>
            <person name="Ma J."/>
        </authorList>
    </citation>
    <scope>NUCLEOTIDE SEQUENCE [LARGE SCALE GENOMIC DNA]</scope>
    <source>
        <strain evidence="9">CECT 7706</strain>
    </source>
</reference>
<evidence type="ECO:0000256" key="2">
    <source>
        <dbReference type="ARBA" id="ARBA00010944"/>
    </source>
</evidence>
<evidence type="ECO:0000256" key="3">
    <source>
        <dbReference type="ARBA" id="ARBA00012929"/>
    </source>
</evidence>
<dbReference type="Proteomes" id="UP001236663">
    <property type="component" value="Unassembled WGS sequence"/>
</dbReference>
<protein>
    <recommendedName>
        <fullName evidence="4 6">dTDP-4-dehydrorhamnose reductase</fullName>
        <ecNumber evidence="3 6">1.1.1.133</ecNumber>
    </recommendedName>
</protein>
<evidence type="ECO:0000256" key="6">
    <source>
        <dbReference type="RuleBase" id="RU364082"/>
    </source>
</evidence>
<comment type="catalytic activity">
    <reaction evidence="5">
        <text>dTDP-beta-L-rhamnose + NADP(+) = dTDP-4-dehydro-beta-L-rhamnose + NADPH + H(+)</text>
        <dbReference type="Rhea" id="RHEA:21796"/>
        <dbReference type="ChEBI" id="CHEBI:15378"/>
        <dbReference type="ChEBI" id="CHEBI:57510"/>
        <dbReference type="ChEBI" id="CHEBI:57783"/>
        <dbReference type="ChEBI" id="CHEBI:58349"/>
        <dbReference type="ChEBI" id="CHEBI:62830"/>
        <dbReference type="EC" id="1.1.1.133"/>
    </reaction>
</comment>
<evidence type="ECO:0000256" key="5">
    <source>
        <dbReference type="ARBA" id="ARBA00048200"/>
    </source>
</evidence>
<dbReference type="Pfam" id="PF04321">
    <property type="entry name" value="RmlD_sub_bind"/>
    <property type="match status" value="1"/>
</dbReference>
<evidence type="ECO:0000256" key="1">
    <source>
        <dbReference type="ARBA" id="ARBA00004781"/>
    </source>
</evidence>
<comment type="similarity">
    <text evidence="2 6">Belongs to the dTDP-4-dehydrorhamnose reductase family.</text>
</comment>
<keyword evidence="6" id="KW-0560">Oxidoreductase</keyword>
<accession>A0ABT8C3A7</accession>
<feature type="domain" description="RmlD-like substrate binding" evidence="7">
    <location>
        <begin position="3"/>
        <end position="242"/>
    </location>
</feature>
<evidence type="ECO:0000313" key="9">
    <source>
        <dbReference type="Proteomes" id="UP001236663"/>
    </source>
</evidence>
<comment type="pathway">
    <text evidence="1 6">Carbohydrate biosynthesis; dTDP-L-rhamnose biosynthesis.</text>
</comment>
<dbReference type="PANTHER" id="PTHR10491">
    <property type="entry name" value="DTDP-4-DEHYDRORHAMNOSE REDUCTASE"/>
    <property type="match status" value="1"/>
</dbReference>
<comment type="caution">
    <text evidence="8">The sequence shown here is derived from an EMBL/GenBank/DDBJ whole genome shotgun (WGS) entry which is preliminary data.</text>
</comment>